<protein>
    <submittedName>
        <fullName evidence="1">Uncharacterized protein</fullName>
    </submittedName>
</protein>
<dbReference type="AlphaFoldDB" id="A0A498JXB4"/>
<evidence type="ECO:0000313" key="2">
    <source>
        <dbReference type="Proteomes" id="UP000290289"/>
    </source>
</evidence>
<gene>
    <name evidence="1" type="ORF">DVH24_021637</name>
</gene>
<dbReference type="EMBL" id="RDQH01000331">
    <property type="protein sequence ID" value="RXH99835.1"/>
    <property type="molecule type" value="Genomic_DNA"/>
</dbReference>
<reference evidence="1 2" key="1">
    <citation type="submission" date="2018-10" db="EMBL/GenBank/DDBJ databases">
        <title>A high-quality apple genome assembly.</title>
        <authorList>
            <person name="Hu J."/>
        </authorList>
    </citation>
    <scope>NUCLEOTIDE SEQUENCE [LARGE SCALE GENOMIC DNA]</scope>
    <source>
        <strain evidence="2">cv. HFTH1</strain>
        <tissue evidence="1">Young leaf</tissue>
    </source>
</reference>
<evidence type="ECO:0000313" key="1">
    <source>
        <dbReference type="EMBL" id="RXH99835.1"/>
    </source>
</evidence>
<keyword evidence="2" id="KW-1185">Reference proteome</keyword>
<organism evidence="1 2">
    <name type="scientific">Malus domestica</name>
    <name type="common">Apple</name>
    <name type="synonym">Pyrus malus</name>
    <dbReference type="NCBI Taxonomy" id="3750"/>
    <lineage>
        <taxon>Eukaryota</taxon>
        <taxon>Viridiplantae</taxon>
        <taxon>Streptophyta</taxon>
        <taxon>Embryophyta</taxon>
        <taxon>Tracheophyta</taxon>
        <taxon>Spermatophyta</taxon>
        <taxon>Magnoliopsida</taxon>
        <taxon>eudicotyledons</taxon>
        <taxon>Gunneridae</taxon>
        <taxon>Pentapetalae</taxon>
        <taxon>rosids</taxon>
        <taxon>fabids</taxon>
        <taxon>Rosales</taxon>
        <taxon>Rosaceae</taxon>
        <taxon>Amygdaloideae</taxon>
        <taxon>Maleae</taxon>
        <taxon>Malus</taxon>
    </lineage>
</organism>
<name>A0A498JXB4_MALDO</name>
<accession>A0A498JXB4</accession>
<comment type="caution">
    <text evidence="1">The sequence shown here is derived from an EMBL/GenBank/DDBJ whole genome shotgun (WGS) entry which is preliminary data.</text>
</comment>
<dbReference type="Proteomes" id="UP000290289">
    <property type="component" value="Chromosome 5"/>
</dbReference>
<sequence>MWKKIHAQFIEQIQGTPRSKQSMSSRYRHMRKDLKAWQEALAKAEGIYRSAITSSNGVQSL</sequence>
<proteinExistence type="predicted"/>